<proteinExistence type="predicted"/>
<dbReference type="InterPro" id="IPR053918">
    <property type="entry name" value="DUF6980"/>
</dbReference>
<sequence>MHQCKEMNKVIFVNHQDFDNEAKMVEYDKKFDEYGFPVRDGGGSNVTINYCPWCGKKLPESKLDDYMAILETLDIYGIGDEKIPDELKRDDWWEKRLCNKEGK</sequence>
<gene>
    <name evidence="2" type="ORF">GYN21_02475</name>
</gene>
<feature type="domain" description="DUF6980" evidence="1">
    <location>
        <begin position="2"/>
        <end position="95"/>
    </location>
</feature>
<evidence type="ECO:0000313" key="3">
    <source>
        <dbReference type="Proteomes" id="UP001522450"/>
    </source>
</evidence>
<dbReference type="Proteomes" id="UP001522450">
    <property type="component" value="Unassembled WGS sequence"/>
</dbReference>
<evidence type="ECO:0000313" key="2">
    <source>
        <dbReference type="EMBL" id="MCJ1989075.1"/>
    </source>
</evidence>
<reference evidence="2 3" key="1">
    <citation type="journal article" date="2022" name="Microbiol. Res.">
        <title>Comparative genome analysis, predicted lifestyle and antimicrobial strategies of Lactococcus carnosus and Lactococcus paracarnosus isolated from meat.</title>
        <authorList>
            <person name="Werum V."/>
            <person name="Ehrmann M."/>
            <person name="Vogel R."/>
            <person name="Hilgarth M."/>
        </authorList>
    </citation>
    <scope>NUCLEOTIDE SEQUENCE [LARGE SCALE GENOMIC DNA]</scope>
    <source>
        <strain evidence="2 3">TMW22177</strain>
    </source>
</reference>
<accession>A0ABT0AR54</accession>
<evidence type="ECO:0000259" key="1">
    <source>
        <dbReference type="Pfam" id="PF22400"/>
    </source>
</evidence>
<dbReference type="RefSeq" id="WP_243989600.1">
    <property type="nucleotide sequence ID" value="NZ_JAAECR010000001.1"/>
</dbReference>
<keyword evidence="3" id="KW-1185">Reference proteome</keyword>
<organism evidence="2 3">
    <name type="scientific">Pseudolactococcus carnosus</name>
    <dbReference type="NCBI Taxonomy" id="2749961"/>
    <lineage>
        <taxon>Bacteria</taxon>
        <taxon>Bacillati</taxon>
        <taxon>Bacillota</taxon>
        <taxon>Bacilli</taxon>
        <taxon>Lactobacillales</taxon>
        <taxon>Streptococcaceae</taxon>
        <taxon>Pseudolactococcus</taxon>
    </lineage>
</organism>
<comment type="caution">
    <text evidence="2">The sequence shown here is derived from an EMBL/GenBank/DDBJ whole genome shotgun (WGS) entry which is preliminary data.</text>
</comment>
<protein>
    <recommendedName>
        <fullName evidence="1">DUF6980 domain-containing protein</fullName>
    </recommendedName>
</protein>
<dbReference type="EMBL" id="JAAECS010000002">
    <property type="protein sequence ID" value="MCJ1989075.1"/>
    <property type="molecule type" value="Genomic_DNA"/>
</dbReference>
<name>A0ABT0AR54_9LACT</name>
<dbReference type="Pfam" id="PF22400">
    <property type="entry name" value="DUF6980"/>
    <property type="match status" value="1"/>
</dbReference>